<name>A0A4V2S1M9_9GAMM</name>
<accession>A0A4V2S1M9</accession>
<dbReference type="RefSeq" id="WP_158287502.1">
    <property type="nucleotide sequence ID" value="NZ_JACGXM010000008.1"/>
</dbReference>
<organism evidence="2 3">
    <name type="scientific">Dokdonella fugitiva</name>
    <dbReference type="NCBI Taxonomy" id="328517"/>
    <lineage>
        <taxon>Bacteria</taxon>
        <taxon>Pseudomonadati</taxon>
        <taxon>Pseudomonadota</taxon>
        <taxon>Gammaproteobacteria</taxon>
        <taxon>Lysobacterales</taxon>
        <taxon>Rhodanobacteraceae</taxon>
        <taxon>Dokdonella</taxon>
    </lineage>
</organism>
<feature type="chain" id="PRO_5020500391" evidence="1">
    <location>
        <begin position="24"/>
        <end position="461"/>
    </location>
</feature>
<keyword evidence="3" id="KW-1185">Reference proteome</keyword>
<reference evidence="2 3" key="1">
    <citation type="journal article" date="2015" name="Stand. Genomic Sci.">
        <title>Genomic Encyclopedia of Bacterial and Archaeal Type Strains, Phase III: the genomes of soil and plant-associated and newly described type strains.</title>
        <authorList>
            <person name="Whitman W.B."/>
            <person name="Woyke T."/>
            <person name="Klenk H.P."/>
            <person name="Zhou Y."/>
            <person name="Lilburn T.G."/>
            <person name="Beck B.J."/>
            <person name="De Vos P."/>
            <person name="Vandamme P."/>
            <person name="Eisen J.A."/>
            <person name="Garrity G."/>
            <person name="Hugenholtz P."/>
            <person name="Kyrpides N.C."/>
        </authorList>
    </citation>
    <scope>NUCLEOTIDE SEQUENCE [LARGE SCALE GENOMIC DNA]</scope>
    <source>
        <strain evidence="2 3">A3</strain>
    </source>
</reference>
<comment type="caution">
    <text evidence="2">The sequence shown here is derived from an EMBL/GenBank/DDBJ whole genome shotgun (WGS) entry which is preliminary data.</text>
</comment>
<dbReference type="OrthoDB" id="5949247at2"/>
<dbReference type="InterPro" id="IPR013431">
    <property type="entry name" value="Delta_60_rpt"/>
</dbReference>
<dbReference type="Pfam" id="PF17164">
    <property type="entry name" value="DUF5122"/>
    <property type="match status" value="6"/>
</dbReference>
<dbReference type="Proteomes" id="UP000294862">
    <property type="component" value="Unassembled WGS sequence"/>
</dbReference>
<evidence type="ECO:0000256" key="1">
    <source>
        <dbReference type="SAM" id="SignalP"/>
    </source>
</evidence>
<dbReference type="PANTHER" id="PTHR42754">
    <property type="entry name" value="ENDOGLUCANASE"/>
    <property type="match status" value="1"/>
</dbReference>
<dbReference type="SUPFAM" id="SSF63829">
    <property type="entry name" value="Calcium-dependent phosphotriesterase"/>
    <property type="match status" value="1"/>
</dbReference>
<feature type="signal peptide" evidence="1">
    <location>
        <begin position="1"/>
        <end position="23"/>
    </location>
</feature>
<dbReference type="Gene3D" id="2.80.10.50">
    <property type="match status" value="3"/>
</dbReference>
<sequence length="461" mass="47114">MTSIRPTLTAALILSSLAGTALARDGDLDPTFGTGGYTVVDFGSFSTAYGMAIAPDGKVVLGGVVDSGAATGFDFAVARLDRDGHPDTSFSFDGKTTVAVGAGAATDTSFNTIVQSDGKIVLIGDGPDTDVGGDDTDMEVVRFNVDGTLDTSFSGDGKAFINFDAGGANYDRALDGVQLANGKLILVGNAEVTGQGRDFAIVRLNADGSRDTSFDGDGRVTLHFDLDPAFKDETASSVAIDADGNILVAGIAAHGSANSFDFAIARLKPNGTLDPNFGGDGRVTVAFDIGGDFDDQALELHVGPDGAIYLTGVATDNGYDFAAVKLLPDGTPDPGFGNGGKVTVPFDLGAPNSDISYGSALQPDGKLVLVGFVSIDTDNNDIALARLDTAGQLDPTFGFAGKQVIPLDLGGALFDAAVRARVYGGHLVFGGVTTGAGDYQQFLAGRIVIDTVFADGFEVQP</sequence>
<dbReference type="EMBL" id="SLWQ01000010">
    <property type="protein sequence ID" value="TCO37230.1"/>
    <property type="molecule type" value="Genomic_DNA"/>
</dbReference>
<proteinExistence type="predicted"/>
<evidence type="ECO:0000313" key="2">
    <source>
        <dbReference type="EMBL" id="TCO37230.1"/>
    </source>
</evidence>
<dbReference type="AlphaFoldDB" id="A0A4V2S1M9"/>
<protein>
    <submittedName>
        <fullName evidence="2">Putative delta-60 repeat protein</fullName>
    </submittedName>
</protein>
<dbReference type="NCBIfam" id="TIGR02608">
    <property type="entry name" value="delta_60_rpt"/>
    <property type="match status" value="7"/>
</dbReference>
<gene>
    <name evidence="2" type="ORF">EV148_11041</name>
</gene>
<keyword evidence="1" id="KW-0732">Signal</keyword>
<dbReference type="PANTHER" id="PTHR42754:SF1">
    <property type="entry name" value="LIPOPROTEIN"/>
    <property type="match status" value="1"/>
</dbReference>
<evidence type="ECO:0000313" key="3">
    <source>
        <dbReference type="Proteomes" id="UP000294862"/>
    </source>
</evidence>